<comment type="caution">
    <text evidence="6">The sequence shown here is derived from an EMBL/GenBank/DDBJ whole genome shotgun (WGS) entry which is preliminary data.</text>
</comment>
<dbReference type="GO" id="GO:0010436">
    <property type="term" value="F:carotenoid dioxygenase activity"/>
    <property type="evidence" value="ECO:0007669"/>
    <property type="project" value="TreeGrafter"/>
</dbReference>
<name>A0A9Q0G9M1_9ROSI</name>
<keyword evidence="7" id="KW-1185">Reference proteome</keyword>
<evidence type="ECO:0000256" key="2">
    <source>
        <dbReference type="ARBA" id="ARBA00022723"/>
    </source>
</evidence>
<evidence type="ECO:0000256" key="5">
    <source>
        <dbReference type="PIRSR" id="PIRSR604294-1"/>
    </source>
</evidence>
<comment type="cofactor">
    <cofactor evidence="5">
        <name>Fe(2+)</name>
        <dbReference type="ChEBI" id="CHEBI:29033"/>
    </cofactor>
    <text evidence="5">Binds 1 Fe(2+) ion per subunit.</text>
</comment>
<keyword evidence="4 5" id="KW-0408">Iron</keyword>
<keyword evidence="3" id="KW-0560">Oxidoreductase</keyword>
<dbReference type="OrthoDB" id="1069523at2759"/>
<organism evidence="6 7">
    <name type="scientific">Turnera subulata</name>
    <dbReference type="NCBI Taxonomy" id="218843"/>
    <lineage>
        <taxon>Eukaryota</taxon>
        <taxon>Viridiplantae</taxon>
        <taxon>Streptophyta</taxon>
        <taxon>Embryophyta</taxon>
        <taxon>Tracheophyta</taxon>
        <taxon>Spermatophyta</taxon>
        <taxon>Magnoliopsida</taxon>
        <taxon>eudicotyledons</taxon>
        <taxon>Gunneridae</taxon>
        <taxon>Pentapetalae</taxon>
        <taxon>rosids</taxon>
        <taxon>fabids</taxon>
        <taxon>Malpighiales</taxon>
        <taxon>Passifloraceae</taxon>
        <taxon>Turnera</taxon>
    </lineage>
</organism>
<dbReference type="GO" id="GO:0009570">
    <property type="term" value="C:chloroplast stroma"/>
    <property type="evidence" value="ECO:0007669"/>
    <property type="project" value="TreeGrafter"/>
</dbReference>
<keyword evidence="3" id="KW-0223">Dioxygenase</keyword>
<proteinExistence type="inferred from homology"/>
<dbReference type="InterPro" id="IPR004294">
    <property type="entry name" value="Carotenoid_Oase"/>
</dbReference>
<gene>
    <name evidence="6" type="ORF">Tsubulata_019072</name>
</gene>
<reference evidence="6" key="2">
    <citation type="journal article" date="2023" name="Plants (Basel)">
        <title>Annotation of the Turnera subulata (Passifloraceae) Draft Genome Reveals the S-Locus Evolved after the Divergence of Turneroideae from Passifloroideae in a Stepwise Manner.</title>
        <authorList>
            <person name="Henning P.M."/>
            <person name="Roalson E.H."/>
            <person name="Mir W."/>
            <person name="McCubbin A.G."/>
            <person name="Shore J.S."/>
        </authorList>
    </citation>
    <scope>NUCLEOTIDE SEQUENCE</scope>
    <source>
        <strain evidence="6">F60SS</strain>
    </source>
</reference>
<keyword evidence="2 5" id="KW-0479">Metal-binding</keyword>
<evidence type="ECO:0000313" key="7">
    <source>
        <dbReference type="Proteomes" id="UP001141552"/>
    </source>
</evidence>
<protein>
    <submittedName>
        <fullName evidence="6">Uncharacterized protein</fullName>
    </submittedName>
</protein>
<comment type="similarity">
    <text evidence="1">Belongs to the carotenoid oxygenase family.</text>
</comment>
<evidence type="ECO:0000256" key="4">
    <source>
        <dbReference type="ARBA" id="ARBA00023004"/>
    </source>
</evidence>
<dbReference type="EMBL" id="JAKUCV010001830">
    <property type="protein sequence ID" value="KAJ4844955.1"/>
    <property type="molecule type" value="Genomic_DNA"/>
</dbReference>
<evidence type="ECO:0000256" key="3">
    <source>
        <dbReference type="ARBA" id="ARBA00022964"/>
    </source>
</evidence>
<feature type="non-terminal residue" evidence="6">
    <location>
        <position position="1"/>
    </location>
</feature>
<dbReference type="Proteomes" id="UP001141552">
    <property type="component" value="Unassembled WGS sequence"/>
</dbReference>
<dbReference type="PANTHER" id="PTHR10543">
    <property type="entry name" value="BETA-CAROTENE DIOXYGENASE"/>
    <property type="match status" value="1"/>
</dbReference>
<accession>A0A9Q0G9M1</accession>
<reference evidence="6" key="1">
    <citation type="submission" date="2022-02" db="EMBL/GenBank/DDBJ databases">
        <authorList>
            <person name="Henning P.M."/>
            <person name="McCubbin A.G."/>
            <person name="Shore J.S."/>
        </authorList>
    </citation>
    <scope>NUCLEOTIDE SEQUENCE</scope>
    <source>
        <strain evidence="6">F60SS</strain>
        <tissue evidence="6">Leaves</tissue>
    </source>
</reference>
<dbReference type="Pfam" id="PF03055">
    <property type="entry name" value="RPE65"/>
    <property type="match status" value="2"/>
</dbReference>
<dbReference type="GO" id="GO:0046872">
    <property type="term" value="F:metal ion binding"/>
    <property type="evidence" value="ECO:0007669"/>
    <property type="project" value="UniProtKB-KW"/>
</dbReference>
<sequence>MVISMFGKSSHIWVEGEGMLHALYFGKASDGSRRVLYNNRYVETDTFKLEKQRQKPSFLPAIEGNSPAILSAYLLNLGDDVNNEGEDGQLFTRCYEWRLNMKSGQVKEGYLTGTDFSMDFSMINGDYCGTKNKFGYTQIVDCDASSKSGIAIYGGLAKLHFEGPDSHRNSHSAELLTKVEYHKFEKNTFCSGAAFVPKPGKTVEEDDGWIITFLHNEDTFKSKAYIIDTKNFTNEPVAKITLPHRVPYGFHGAFICLCHCKHSFRAGGRSSPRLPMTLLAQFVRW</sequence>
<evidence type="ECO:0000256" key="1">
    <source>
        <dbReference type="ARBA" id="ARBA00006787"/>
    </source>
</evidence>
<dbReference type="PANTHER" id="PTHR10543:SF142">
    <property type="entry name" value="OS06G0162550 PROTEIN"/>
    <property type="match status" value="1"/>
</dbReference>
<feature type="binding site" evidence="5">
    <location>
        <position position="251"/>
    </location>
    <ligand>
        <name>Fe cation</name>
        <dbReference type="ChEBI" id="CHEBI:24875"/>
        <note>catalytic</note>
    </ligand>
</feature>
<evidence type="ECO:0000313" key="6">
    <source>
        <dbReference type="EMBL" id="KAJ4844955.1"/>
    </source>
</evidence>
<dbReference type="AlphaFoldDB" id="A0A9Q0G9M1"/>
<dbReference type="GO" id="GO:0016121">
    <property type="term" value="P:carotene catabolic process"/>
    <property type="evidence" value="ECO:0007669"/>
    <property type="project" value="TreeGrafter"/>
</dbReference>